<gene>
    <name evidence="3" type="ORF">GPA25_19045</name>
</gene>
<dbReference type="Pfam" id="PF11920">
    <property type="entry name" value="DUF3438"/>
    <property type="match status" value="1"/>
</dbReference>
<dbReference type="NCBIfam" id="TIGR03749">
    <property type="entry name" value="conj_TIGR03749"/>
    <property type="match status" value="1"/>
</dbReference>
<feature type="signal peptide" evidence="2">
    <location>
        <begin position="1"/>
        <end position="23"/>
    </location>
</feature>
<dbReference type="InterPro" id="IPR021844">
    <property type="entry name" value="Integr_conj_element_PFL4704"/>
</dbReference>
<organism evidence="3 4">
    <name type="scientific">Aromatoleum diolicum</name>
    <dbReference type="NCBI Taxonomy" id="75796"/>
    <lineage>
        <taxon>Bacteria</taxon>
        <taxon>Pseudomonadati</taxon>
        <taxon>Pseudomonadota</taxon>
        <taxon>Betaproteobacteria</taxon>
        <taxon>Rhodocyclales</taxon>
        <taxon>Rhodocyclaceae</taxon>
        <taxon>Aromatoleum</taxon>
    </lineage>
</organism>
<evidence type="ECO:0000256" key="2">
    <source>
        <dbReference type="SAM" id="SignalP"/>
    </source>
</evidence>
<keyword evidence="4" id="KW-1185">Reference proteome</keyword>
<protein>
    <submittedName>
        <fullName evidence="3">TIGR03749 family integrating conjugative element protein</fullName>
    </submittedName>
</protein>
<accession>A0ABX1QI93</accession>
<comment type="caution">
    <text evidence="3">The sequence shown here is derived from an EMBL/GenBank/DDBJ whole genome shotgun (WGS) entry which is preliminary data.</text>
</comment>
<dbReference type="EMBL" id="WTVQ01000042">
    <property type="protein sequence ID" value="NMG76855.1"/>
    <property type="molecule type" value="Genomic_DNA"/>
</dbReference>
<proteinExistence type="predicted"/>
<feature type="chain" id="PRO_5045539471" evidence="2">
    <location>
        <begin position="24"/>
        <end position="348"/>
    </location>
</feature>
<reference evidence="3 4" key="1">
    <citation type="submission" date="2019-12" db="EMBL/GenBank/DDBJ databases">
        <title>Comparative genomics gives insights into the taxonomy of the Azoarcus-Aromatoleum group and reveals separate origins of nif in the plant-associated Azoarcus and non-plant-associated Aromatoleum sub-groups.</title>
        <authorList>
            <person name="Lafos M."/>
            <person name="Maluk M."/>
            <person name="Batista M."/>
            <person name="Junghare M."/>
            <person name="Carmona M."/>
            <person name="Faoro H."/>
            <person name="Cruz L.M."/>
            <person name="Battistoni F."/>
            <person name="De Souza E."/>
            <person name="Pedrosa F."/>
            <person name="Chen W.-M."/>
            <person name="Poole P.S."/>
            <person name="Dixon R.A."/>
            <person name="James E.K."/>
        </authorList>
    </citation>
    <scope>NUCLEOTIDE SEQUENCE [LARGE SCALE GENOMIC DNA]</scope>
    <source>
        <strain evidence="3 4">22Lin</strain>
    </source>
</reference>
<feature type="region of interest" description="Disordered" evidence="1">
    <location>
        <begin position="61"/>
        <end position="106"/>
    </location>
</feature>
<evidence type="ECO:0000313" key="4">
    <source>
        <dbReference type="Proteomes" id="UP000648984"/>
    </source>
</evidence>
<name>A0ABX1QI93_9RHOO</name>
<evidence type="ECO:0000313" key="3">
    <source>
        <dbReference type="EMBL" id="NMG76855.1"/>
    </source>
</evidence>
<sequence length="348" mass="37129">MPSVQRASLVFGVCATAMLPVFAQQAPTAPALSMPQVIPPVAPIVGPQMTLGGVPLDLGALPQAASRPATPPADPGRRTTAPAETDGDQPPTLAKPANRVAAPTSAGRHTEHVLFDRLPVQILLVPGRERLVRFPFVPLIGVPPSLQGLLEVQIIEDTAYLTAHSPVPRTRLVAHAIEGGTKLPLDVEAIDGKDVRPILQVHLPNEASADDDDAAASAARGNPEPAVGMIQLTRYAAHVLYAPSRLIPALPGVRQEPVDRKPVEGLYRGGEVETAPLGAWSSGALHVTAVRFTNRSTHPIELDMERLRGRWIAATPQHWRLLPKGSEADTTAVYLISDRPYATVALWR</sequence>
<evidence type="ECO:0000256" key="1">
    <source>
        <dbReference type="SAM" id="MobiDB-lite"/>
    </source>
</evidence>
<keyword evidence="2" id="KW-0732">Signal</keyword>
<dbReference type="Proteomes" id="UP000648984">
    <property type="component" value="Unassembled WGS sequence"/>
</dbReference>